<feature type="signal peptide" evidence="1">
    <location>
        <begin position="1"/>
        <end position="22"/>
    </location>
</feature>
<proteinExistence type="predicted"/>
<dbReference type="OrthoDB" id="9342567at2"/>
<dbReference type="EMBL" id="QFYQ01000001">
    <property type="protein sequence ID" value="RAK55236.1"/>
    <property type="molecule type" value="Genomic_DNA"/>
</dbReference>
<dbReference type="AlphaFoldDB" id="A0A328AMN2"/>
<keyword evidence="1" id="KW-0732">Signal</keyword>
<feature type="chain" id="PRO_5016372597" evidence="1">
    <location>
        <begin position="23"/>
        <end position="262"/>
    </location>
</feature>
<accession>A0A328AMN2</accession>
<dbReference type="GO" id="GO:0008168">
    <property type="term" value="F:methyltransferase activity"/>
    <property type="evidence" value="ECO:0007669"/>
    <property type="project" value="UniProtKB-KW"/>
</dbReference>
<comment type="caution">
    <text evidence="2">The sequence shown here is derived from an EMBL/GenBank/DDBJ whole genome shotgun (WGS) entry which is preliminary data.</text>
</comment>
<evidence type="ECO:0000313" key="2">
    <source>
        <dbReference type="EMBL" id="RAK55236.1"/>
    </source>
</evidence>
<gene>
    <name evidence="2" type="ORF">DJ017_12260</name>
</gene>
<organism evidence="2 3">
    <name type="scientific">Phenylobacterium soli</name>
    <dbReference type="NCBI Taxonomy" id="2170551"/>
    <lineage>
        <taxon>Bacteria</taxon>
        <taxon>Pseudomonadati</taxon>
        <taxon>Pseudomonadota</taxon>
        <taxon>Alphaproteobacteria</taxon>
        <taxon>Caulobacterales</taxon>
        <taxon>Caulobacteraceae</taxon>
        <taxon>Phenylobacterium</taxon>
    </lineage>
</organism>
<dbReference type="RefSeq" id="WP_111528984.1">
    <property type="nucleotide sequence ID" value="NZ_JBHRSG010000003.1"/>
</dbReference>
<name>A0A328AMN2_9CAUL</name>
<dbReference type="InterPro" id="IPR016980">
    <property type="entry name" value="S-AdoMet-dep_MeTrfase_Alr7345"/>
</dbReference>
<dbReference type="SUPFAM" id="SSF53335">
    <property type="entry name" value="S-adenosyl-L-methionine-dependent methyltransferases"/>
    <property type="match status" value="1"/>
</dbReference>
<evidence type="ECO:0000256" key="1">
    <source>
        <dbReference type="SAM" id="SignalP"/>
    </source>
</evidence>
<keyword evidence="3" id="KW-1185">Reference proteome</keyword>
<protein>
    <submittedName>
        <fullName evidence="2">Methyltransferase</fullName>
    </submittedName>
</protein>
<dbReference type="InterPro" id="IPR029063">
    <property type="entry name" value="SAM-dependent_MTases_sf"/>
</dbReference>
<dbReference type="Gene3D" id="3.40.50.150">
    <property type="entry name" value="Vaccinia Virus protein VP39"/>
    <property type="match status" value="1"/>
</dbReference>
<dbReference type="GO" id="GO:0032259">
    <property type="term" value="P:methylation"/>
    <property type="evidence" value="ECO:0007669"/>
    <property type="project" value="UniProtKB-KW"/>
</dbReference>
<dbReference type="PIRSF" id="PIRSF031679">
    <property type="entry name" value="Mtase_Alr7345_prd"/>
    <property type="match status" value="1"/>
</dbReference>
<keyword evidence="2" id="KW-0489">Methyltransferase</keyword>
<reference evidence="3" key="1">
    <citation type="submission" date="2018-05" db="EMBL/GenBank/DDBJ databases">
        <authorList>
            <person name="Li X."/>
        </authorList>
    </citation>
    <scope>NUCLEOTIDE SEQUENCE [LARGE SCALE GENOMIC DNA]</scope>
    <source>
        <strain evidence="3">LX32</strain>
    </source>
</reference>
<dbReference type="Proteomes" id="UP000249254">
    <property type="component" value="Unassembled WGS sequence"/>
</dbReference>
<keyword evidence="2" id="KW-0808">Transferase</keyword>
<evidence type="ECO:0000313" key="3">
    <source>
        <dbReference type="Proteomes" id="UP000249254"/>
    </source>
</evidence>
<sequence>MKSKLMLAAAAVAILSAGSALAADEHAAHHAAPAKAGAYAQAIADKNRPAADTALDPERKPAEMLAFAGVKPGQTVVDLIPGGGYFTRIFAKAVGPKGTVYAVGGPPRKSDDPAKPAPTPAQDVIAADPAYANVKSIHVPFAEFAIPTQADLIWTSQNYHDLKNVPNFDIAAFNKAVFAALKPGGEFIVLDHVANPGDPGVTKSVHRIDPAVVKAEVEAAGFKFEGESKVLANPADDHTKAVFDPAIRHHTDQFIYKFRKPK</sequence>